<dbReference type="Proteomes" id="UP000214355">
    <property type="component" value="Chromosome I"/>
</dbReference>
<reference evidence="11" key="1">
    <citation type="submission" date="2016-10" db="EMBL/GenBank/DDBJ databases">
        <authorList>
            <person name="Varghese N."/>
            <person name="Submissions S."/>
        </authorList>
    </citation>
    <scope>NUCLEOTIDE SEQUENCE [LARGE SCALE GENOMIC DNA]</scope>
    <source>
        <strain evidence="11">DSM 10002</strain>
    </source>
</reference>
<dbReference type="PANTHER" id="PTHR33910">
    <property type="entry name" value="PROTEIN TRANSLOCASE SUBUNIT SECE"/>
    <property type="match status" value="1"/>
</dbReference>
<protein>
    <recommendedName>
        <fullName evidence="9">Protein translocase subunit SecE</fullName>
    </recommendedName>
</protein>
<evidence type="ECO:0000313" key="11">
    <source>
        <dbReference type="Proteomes" id="UP000214355"/>
    </source>
</evidence>
<dbReference type="GO" id="GO:0043952">
    <property type="term" value="P:protein transport by the Sec complex"/>
    <property type="evidence" value="ECO:0007669"/>
    <property type="project" value="UniProtKB-UniRule"/>
</dbReference>
<dbReference type="HAMAP" id="MF_00422">
    <property type="entry name" value="SecE"/>
    <property type="match status" value="1"/>
</dbReference>
<keyword evidence="11" id="KW-1185">Reference proteome</keyword>
<feature type="transmembrane region" description="Helical" evidence="9">
    <location>
        <begin position="47"/>
        <end position="80"/>
    </location>
</feature>
<keyword evidence="2 9" id="KW-0813">Transport</keyword>
<dbReference type="GO" id="GO:0005886">
    <property type="term" value="C:plasma membrane"/>
    <property type="evidence" value="ECO:0007669"/>
    <property type="project" value="UniProtKB-SubCell"/>
</dbReference>
<organism evidence="10 11">
    <name type="scientific">Arcanobacterium phocae</name>
    <dbReference type="NCBI Taxonomy" id="131112"/>
    <lineage>
        <taxon>Bacteria</taxon>
        <taxon>Bacillati</taxon>
        <taxon>Actinomycetota</taxon>
        <taxon>Actinomycetes</taxon>
        <taxon>Actinomycetales</taxon>
        <taxon>Actinomycetaceae</taxon>
        <taxon>Arcanobacterium</taxon>
    </lineage>
</organism>
<accession>A0A1H2LEJ3</accession>
<dbReference type="RefSeq" id="WP_091280231.1">
    <property type="nucleotide sequence ID" value="NZ_JABAPH010000003.1"/>
</dbReference>
<comment type="subcellular location">
    <subcellularLocation>
        <location evidence="9">Cell membrane</location>
        <topology evidence="9">Single-pass membrane protein</topology>
    </subcellularLocation>
    <subcellularLocation>
        <location evidence="1">Membrane</location>
    </subcellularLocation>
</comment>
<evidence type="ECO:0000256" key="3">
    <source>
        <dbReference type="ARBA" id="ARBA00022475"/>
    </source>
</evidence>
<evidence type="ECO:0000256" key="8">
    <source>
        <dbReference type="ARBA" id="ARBA00023136"/>
    </source>
</evidence>
<keyword evidence="5 9" id="KW-0653">Protein transport</keyword>
<comment type="function">
    <text evidence="9">Essential subunit of the Sec protein translocation channel SecYEG. Clamps together the 2 halves of SecY. May contact the channel plug during translocation.</text>
</comment>
<dbReference type="InterPro" id="IPR005807">
    <property type="entry name" value="SecE_bac"/>
</dbReference>
<dbReference type="GeneID" id="65344575"/>
<dbReference type="Gene3D" id="1.20.5.1030">
    <property type="entry name" value="Preprotein translocase secy subunit"/>
    <property type="match status" value="1"/>
</dbReference>
<evidence type="ECO:0000313" key="10">
    <source>
        <dbReference type="EMBL" id="SDU79339.1"/>
    </source>
</evidence>
<gene>
    <name evidence="9" type="primary">secE</name>
    <name evidence="10" type="ORF">SAMN04489737_0837</name>
</gene>
<comment type="similarity">
    <text evidence="9">Belongs to the SecE/SEC61-gamma family.</text>
</comment>
<dbReference type="GO" id="GO:0006605">
    <property type="term" value="P:protein targeting"/>
    <property type="evidence" value="ECO:0007669"/>
    <property type="project" value="UniProtKB-UniRule"/>
</dbReference>
<dbReference type="InterPro" id="IPR038379">
    <property type="entry name" value="SecE_sf"/>
</dbReference>
<evidence type="ECO:0000256" key="1">
    <source>
        <dbReference type="ARBA" id="ARBA00004370"/>
    </source>
</evidence>
<dbReference type="GO" id="GO:0008320">
    <property type="term" value="F:protein transmembrane transporter activity"/>
    <property type="evidence" value="ECO:0007669"/>
    <property type="project" value="UniProtKB-UniRule"/>
</dbReference>
<evidence type="ECO:0000256" key="9">
    <source>
        <dbReference type="HAMAP-Rule" id="MF_00422"/>
    </source>
</evidence>
<dbReference type="GO" id="GO:0065002">
    <property type="term" value="P:intracellular protein transmembrane transport"/>
    <property type="evidence" value="ECO:0007669"/>
    <property type="project" value="UniProtKB-UniRule"/>
</dbReference>
<evidence type="ECO:0000256" key="6">
    <source>
        <dbReference type="ARBA" id="ARBA00022989"/>
    </source>
</evidence>
<dbReference type="PANTHER" id="PTHR33910:SF1">
    <property type="entry name" value="PROTEIN TRANSLOCASE SUBUNIT SECE"/>
    <property type="match status" value="1"/>
</dbReference>
<proteinExistence type="inferred from homology"/>
<comment type="subunit">
    <text evidence="9">Component of the Sec protein translocase complex. Heterotrimer consisting of SecY, SecE and SecG subunits. The heterotrimers can form oligomers, although 1 heterotrimer is thought to be able to translocate proteins. Interacts with the ribosome. Interacts with SecDF, and other proteins may be involved. Interacts with SecA.</text>
</comment>
<evidence type="ECO:0000256" key="5">
    <source>
        <dbReference type="ARBA" id="ARBA00022927"/>
    </source>
</evidence>
<dbReference type="AlphaFoldDB" id="A0A1H2LEJ3"/>
<dbReference type="EMBL" id="LT629804">
    <property type="protein sequence ID" value="SDU79339.1"/>
    <property type="molecule type" value="Genomic_DNA"/>
</dbReference>
<sequence>MSQASASSHGNKPAKSESRGFFARIVQFFREVFVELKKVQRPTRSELWKLFLTVVFFVAVVMAFVAAIDLVFAQLVLLIFS</sequence>
<keyword evidence="3 9" id="KW-1003">Cell membrane</keyword>
<evidence type="ECO:0000256" key="7">
    <source>
        <dbReference type="ARBA" id="ARBA00023010"/>
    </source>
</evidence>
<name>A0A1H2LEJ3_9ACTO</name>
<dbReference type="NCBIfam" id="TIGR00964">
    <property type="entry name" value="secE_bact"/>
    <property type="match status" value="1"/>
</dbReference>
<keyword evidence="4 9" id="KW-0812">Transmembrane</keyword>
<dbReference type="OrthoDB" id="9805743at2"/>
<keyword evidence="7 9" id="KW-0811">Translocation</keyword>
<dbReference type="STRING" id="131112.SAMN04489737_0837"/>
<keyword evidence="8 9" id="KW-0472">Membrane</keyword>
<keyword evidence="6 9" id="KW-1133">Transmembrane helix</keyword>
<evidence type="ECO:0000256" key="4">
    <source>
        <dbReference type="ARBA" id="ARBA00022692"/>
    </source>
</evidence>
<dbReference type="InterPro" id="IPR001901">
    <property type="entry name" value="Translocase_SecE/Sec61-g"/>
</dbReference>
<dbReference type="Pfam" id="PF00584">
    <property type="entry name" value="SecE"/>
    <property type="match status" value="1"/>
</dbReference>
<evidence type="ECO:0000256" key="2">
    <source>
        <dbReference type="ARBA" id="ARBA00022448"/>
    </source>
</evidence>
<dbReference type="GO" id="GO:0009306">
    <property type="term" value="P:protein secretion"/>
    <property type="evidence" value="ECO:0007669"/>
    <property type="project" value="UniProtKB-UniRule"/>
</dbReference>